<feature type="region of interest" description="Disordered" evidence="1">
    <location>
        <begin position="1"/>
        <end position="61"/>
    </location>
</feature>
<comment type="caution">
    <text evidence="2">The sequence shown here is derived from an EMBL/GenBank/DDBJ whole genome shotgun (WGS) entry which is preliminary data.</text>
</comment>
<organism evidence="2 3">
    <name type="scientific">Caballeronia telluris</name>
    <dbReference type="NCBI Taxonomy" id="326475"/>
    <lineage>
        <taxon>Bacteria</taxon>
        <taxon>Pseudomonadati</taxon>
        <taxon>Pseudomonadota</taxon>
        <taxon>Betaproteobacteria</taxon>
        <taxon>Burkholderiales</taxon>
        <taxon>Burkholderiaceae</taxon>
        <taxon>Caballeronia</taxon>
    </lineage>
</organism>
<accession>A0A158IG76</accession>
<protein>
    <submittedName>
        <fullName evidence="2">Uncharacterized protein</fullName>
    </submittedName>
</protein>
<keyword evidence="3" id="KW-1185">Reference proteome</keyword>
<evidence type="ECO:0000313" key="3">
    <source>
        <dbReference type="Proteomes" id="UP000054717"/>
    </source>
</evidence>
<dbReference type="EMBL" id="FCNZ02000010">
    <property type="protein sequence ID" value="SAL55477.1"/>
    <property type="molecule type" value="Genomic_DNA"/>
</dbReference>
<reference evidence="2" key="1">
    <citation type="submission" date="2016-01" db="EMBL/GenBank/DDBJ databases">
        <authorList>
            <person name="Peeters Charlotte."/>
        </authorList>
    </citation>
    <scope>NUCLEOTIDE SEQUENCE</scope>
    <source>
        <strain evidence="2">LMG 22936</strain>
    </source>
</reference>
<dbReference type="RefSeq" id="WP_087631067.1">
    <property type="nucleotide sequence ID" value="NZ_FCNZ02000010.1"/>
</dbReference>
<gene>
    <name evidence="2" type="ORF">AWB66_03024</name>
</gene>
<dbReference type="Proteomes" id="UP000054717">
    <property type="component" value="Unassembled WGS sequence"/>
</dbReference>
<dbReference type="STRING" id="326475.AWB66_03024"/>
<name>A0A158IG76_9BURK</name>
<evidence type="ECO:0000256" key="1">
    <source>
        <dbReference type="SAM" id="MobiDB-lite"/>
    </source>
</evidence>
<sequence length="61" mass="6403">MTDDTQPARPTPPQQTTTDPNAADRRLTPEQKRDSKAEPKPPTPAAGKPDLPDPGSVGEAG</sequence>
<evidence type="ECO:0000313" key="2">
    <source>
        <dbReference type="EMBL" id="SAL55477.1"/>
    </source>
</evidence>
<proteinExistence type="predicted"/>
<dbReference type="AlphaFoldDB" id="A0A158IG76"/>
<feature type="compositionally biased region" description="Low complexity" evidence="1">
    <location>
        <begin position="1"/>
        <end position="21"/>
    </location>
</feature>
<feature type="compositionally biased region" description="Basic and acidic residues" evidence="1">
    <location>
        <begin position="22"/>
        <end position="39"/>
    </location>
</feature>